<dbReference type="InterPro" id="IPR017850">
    <property type="entry name" value="Alkaline_phosphatase_core_sf"/>
</dbReference>
<dbReference type="EMBL" id="BMAT01010464">
    <property type="protein sequence ID" value="GFS27251.1"/>
    <property type="molecule type" value="Genomic_DNA"/>
</dbReference>
<proteinExistence type="inferred from homology"/>
<evidence type="ECO:0000256" key="1">
    <source>
        <dbReference type="ARBA" id="ARBA00001913"/>
    </source>
</evidence>
<keyword evidence="10" id="KW-1185">Reference proteome</keyword>
<dbReference type="InterPro" id="IPR000917">
    <property type="entry name" value="Sulfatase_N"/>
</dbReference>
<dbReference type="PANTHER" id="PTHR10342:SF274">
    <property type="entry name" value="ARYLSULFATASE B"/>
    <property type="match status" value="1"/>
</dbReference>
<feature type="domain" description="Sulfatase N-terminal" evidence="8">
    <location>
        <begin position="32"/>
        <end position="346"/>
    </location>
</feature>
<comment type="similarity">
    <text evidence="2">Belongs to the sulfatase family.</text>
</comment>
<dbReference type="CDD" id="cd16029">
    <property type="entry name" value="4-S"/>
    <property type="match status" value="1"/>
</dbReference>
<dbReference type="PANTHER" id="PTHR10342">
    <property type="entry name" value="ARYLSULFATASE"/>
    <property type="match status" value="1"/>
</dbReference>
<evidence type="ECO:0000256" key="5">
    <source>
        <dbReference type="ARBA" id="ARBA00022837"/>
    </source>
</evidence>
<evidence type="ECO:0000256" key="4">
    <source>
        <dbReference type="ARBA" id="ARBA00022801"/>
    </source>
</evidence>
<dbReference type="Gene3D" id="3.30.1120.10">
    <property type="match status" value="1"/>
</dbReference>
<dbReference type="Gene3D" id="3.40.720.10">
    <property type="entry name" value="Alkaline Phosphatase, subunit A"/>
    <property type="match status" value="1"/>
</dbReference>
<name>A0AAV4K0X6_9GAST</name>
<feature type="chain" id="PRO_5043450277" evidence="7">
    <location>
        <begin position="22"/>
        <end position="510"/>
    </location>
</feature>
<evidence type="ECO:0000256" key="2">
    <source>
        <dbReference type="ARBA" id="ARBA00008779"/>
    </source>
</evidence>
<keyword evidence="5" id="KW-0106">Calcium</keyword>
<dbReference type="InterPro" id="IPR024607">
    <property type="entry name" value="Sulfatase_CS"/>
</dbReference>
<evidence type="ECO:0000256" key="3">
    <source>
        <dbReference type="ARBA" id="ARBA00022723"/>
    </source>
</evidence>
<evidence type="ECO:0000256" key="7">
    <source>
        <dbReference type="SAM" id="SignalP"/>
    </source>
</evidence>
<dbReference type="GO" id="GO:0046872">
    <property type="term" value="F:metal ion binding"/>
    <property type="evidence" value="ECO:0007669"/>
    <property type="project" value="UniProtKB-KW"/>
</dbReference>
<accession>A0AAV4K0X6</accession>
<dbReference type="PROSITE" id="PS00149">
    <property type="entry name" value="SULFATASE_2"/>
    <property type="match status" value="1"/>
</dbReference>
<reference evidence="9 10" key="1">
    <citation type="journal article" date="2021" name="Elife">
        <title>Chloroplast acquisition without the gene transfer in kleptoplastic sea slugs, Plakobranchus ocellatus.</title>
        <authorList>
            <person name="Maeda T."/>
            <person name="Takahashi S."/>
            <person name="Yoshida T."/>
            <person name="Shimamura S."/>
            <person name="Takaki Y."/>
            <person name="Nagai Y."/>
            <person name="Toyoda A."/>
            <person name="Suzuki Y."/>
            <person name="Arimoto A."/>
            <person name="Ishii H."/>
            <person name="Satoh N."/>
            <person name="Nishiyama T."/>
            <person name="Hasebe M."/>
            <person name="Maruyama T."/>
            <person name="Minagawa J."/>
            <person name="Obokata J."/>
            <person name="Shigenobu S."/>
        </authorList>
    </citation>
    <scope>NUCLEOTIDE SEQUENCE [LARGE SCALE GENOMIC DNA]</scope>
</reference>
<feature type="signal peptide" evidence="7">
    <location>
        <begin position="1"/>
        <end position="21"/>
    </location>
</feature>
<evidence type="ECO:0000256" key="6">
    <source>
        <dbReference type="ARBA" id="ARBA00023180"/>
    </source>
</evidence>
<sequence>MTVQQLALAVLTLSVAHNVESTPGRPGISPRPNIVFILVDDLGFHDVGYHGSRIRTPHLDQLSADGVRLENYYVQPMCSPTRCQLMSGRYQIHNGIQHGLFGDEQPTGLPLDSPTLADKLRESGYATHQVGKWHLGFYKQEYMPNSRGFDSSFGFLGGHEGHYDHKMTFKHGRKFLDLRDNGQPATGQDGHHSTYMYTHRAVEVIRAHNKSKPLFLYMAYQAPHNPLEVPEVFEKPYQDIHDTDRRKYAGLVSMMDEGVANLTQALRDNGLWDNTLLVFSTDNGGTIYYGGNNYPLRGWKFSLWEGGIRGIGFVSGGKNISMDRGVVHKQLMHVSDWFPTLVGVAGGSLNGTKPLDGVDQWKSISTGVQTPRKWLLHNIDSLYKKKGRKLFPHTFDTRIRAAIRVGNYKLITGDPGNGSWIPPPEMKSALAKVDTEKAKNNLWLFNVVDDPEEKYDLSKNQPEIVRKILDLLAKVNSTAVPAFFPPSDPQSNPELHGGVWGPWEKNVTVD</sequence>
<dbReference type="SUPFAM" id="SSF53649">
    <property type="entry name" value="Alkaline phosphatase-like"/>
    <property type="match status" value="1"/>
</dbReference>
<organism evidence="9 10">
    <name type="scientific">Elysia marginata</name>
    <dbReference type="NCBI Taxonomy" id="1093978"/>
    <lineage>
        <taxon>Eukaryota</taxon>
        <taxon>Metazoa</taxon>
        <taxon>Spiralia</taxon>
        <taxon>Lophotrochozoa</taxon>
        <taxon>Mollusca</taxon>
        <taxon>Gastropoda</taxon>
        <taxon>Heterobranchia</taxon>
        <taxon>Euthyneura</taxon>
        <taxon>Panpulmonata</taxon>
        <taxon>Sacoglossa</taxon>
        <taxon>Placobranchoidea</taxon>
        <taxon>Plakobranchidae</taxon>
        <taxon>Elysia</taxon>
    </lineage>
</organism>
<gene>
    <name evidence="9" type="ORF">ElyMa_005250600</name>
</gene>
<keyword evidence="6" id="KW-0325">Glycoprotein</keyword>
<evidence type="ECO:0000313" key="9">
    <source>
        <dbReference type="EMBL" id="GFS27251.1"/>
    </source>
</evidence>
<evidence type="ECO:0000313" key="10">
    <source>
        <dbReference type="Proteomes" id="UP000762676"/>
    </source>
</evidence>
<keyword evidence="4" id="KW-0378">Hydrolase</keyword>
<keyword evidence="7" id="KW-0732">Signal</keyword>
<dbReference type="AlphaFoldDB" id="A0AAV4K0X6"/>
<dbReference type="InterPro" id="IPR047115">
    <property type="entry name" value="ARSB"/>
</dbReference>
<dbReference type="Pfam" id="PF00884">
    <property type="entry name" value="Sulfatase"/>
    <property type="match status" value="1"/>
</dbReference>
<comment type="cofactor">
    <cofactor evidence="1">
        <name>Ca(2+)</name>
        <dbReference type="ChEBI" id="CHEBI:29108"/>
    </cofactor>
</comment>
<protein>
    <submittedName>
        <fullName evidence="9">Arylsulfatase B</fullName>
    </submittedName>
</protein>
<evidence type="ECO:0000259" key="8">
    <source>
        <dbReference type="Pfam" id="PF00884"/>
    </source>
</evidence>
<keyword evidence="3" id="KW-0479">Metal-binding</keyword>
<dbReference type="Proteomes" id="UP000762676">
    <property type="component" value="Unassembled WGS sequence"/>
</dbReference>
<comment type="caution">
    <text evidence="9">The sequence shown here is derived from an EMBL/GenBank/DDBJ whole genome shotgun (WGS) entry which is preliminary data.</text>
</comment>
<dbReference type="GO" id="GO:0008484">
    <property type="term" value="F:sulfuric ester hydrolase activity"/>
    <property type="evidence" value="ECO:0007669"/>
    <property type="project" value="InterPro"/>
</dbReference>